<dbReference type="Proteomes" id="UP000298246">
    <property type="component" value="Unassembled WGS sequence"/>
</dbReference>
<dbReference type="InterPro" id="IPR051811">
    <property type="entry name" value="Cytochrome_c550/c551-like"/>
</dbReference>
<evidence type="ECO:0000256" key="2">
    <source>
        <dbReference type="ARBA" id="ARBA00022617"/>
    </source>
</evidence>
<evidence type="ECO:0000256" key="3">
    <source>
        <dbReference type="ARBA" id="ARBA00022723"/>
    </source>
</evidence>
<evidence type="ECO:0000256" key="8">
    <source>
        <dbReference type="SAM" id="SignalP"/>
    </source>
</evidence>
<dbReference type="EMBL" id="MYFO01000019">
    <property type="protein sequence ID" value="TFE86377.1"/>
    <property type="molecule type" value="Genomic_DNA"/>
</dbReference>
<dbReference type="GO" id="GO:0020037">
    <property type="term" value="F:heme binding"/>
    <property type="evidence" value="ECO:0007669"/>
    <property type="project" value="InterPro"/>
</dbReference>
<reference evidence="10 11" key="1">
    <citation type="submission" date="2017-03" db="EMBL/GenBank/DDBJ databases">
        <title>Isolation of Levoglucosan Utilizing Bacteria.</title>
        <authorList>
            <person name="Arya A.S."/>
        </authorList>
    </citation>
    <scope>NUCLEOTIDE SEQUENCE [LARGE SCALE GENOMIC DNA]</scope>
    <source>
        <strain evidence="10 11">MEC069</strain>
    </source>
</reference>
<dbReference type="GO" id="GO:0009055">
    <property type="term" value="F:electron transfer activity"/>
    <property type="evidence" value="ECO:0007669"/>
    <property type="project" value="InterPro"/>
</dbReference>
<dbReference type="RefSeq" id="WP_134754193.1">
    <property type="nucleotide sequence ID" value="NZ_MYFO02000014.1"/>
</dbReference>
<evidence type="ECO:0000256" key="1">
    <source>
        <dbReference type="ARBA" id="ARBA00022448"/>
    </source>
</evidence>
<dbReference type="PROSITE" id="PS51007">
    <property type="entry name" value="CYTC"/>
    <property type="match status" value="1"/>
</dbReference>
<feature type="signal peptide" evidence="8">
    <location>
        <begin position="1"/>
        <end position="25"/>
    </location>
</feature>
<dbReference type="PIRSF" id="PIRSF000025">
    <property type="entry name" value="Cytc_Bsub_c550"/>
    <property type="match status" value="1"/>
</dbReference>
<dbReference type="Gene3D" id="1.10.760.10">
    <property type="entry name" value="Cytochrome c-like domain"/>
    <property type="match status" value="1"/>
</dbReference>
<dbReference type="PANTHER" id="PTHR37823">
    <property type="entry name" value="CYTOCHROME C-553-LIKE"/>
    <property type="match status" value="1"/>
</dbReference>
<dbReference type="PANTHER" id="PTHR37823:SF4">
    <property type="entry name" value="MENAQUINOL-CYTOCHROME C REDUCTASE CYTOCHROME B_C SUBUNIT"/>
    <property type="match status" value="1"/>
</dbReference>
<dbReference type="GO" id="GO:0005506">
    <property type="term" value="F:iron ion binding"/>
    <property type="evidence" value="ECO:0007669"/>
    <property type="project" value="InterPro"/>
</dbReference>
<comment type="caution">
    <text evidence="10">The sequence shown here is derived from an EMBL/GenBank/DDBJ whole genome shotgun (WGS) entry which is preliminary data.</text>
</comment>
<sequence>MKKWIMLALFCSACVLGLGVLFDKAASHTADEQKAAKASQMPEVTLDAAAAEAIYKKSCLACHGAELQGGAGPNLQQIGGKLTPEQIYKQIQNGGGMMPAFKTQLKNEEVANLAQWLAGKK</sequence>
<proteinExistence type="predicted"/>
<keyword evidence="3 7" id="KW-0479">Metal-binding</keyword>
<keyword evidence="4" id="KW-0249">Electron transport</keyword>
<name>A0A4Y8Q111_9BACL</name>
<feature type="binding site" description="axial binding residue" evidence="7">
    <location>
        <position position="98"/>
    </location>
    <ligand>
        <name>heme c</name>
        <dbReference type="ChEBI" id="CHEBI:61717"/>
    </ligand>
    <ligandPart>
        <name>Fe</name>
        <dbReference type="ChEBI" id="CHEBI:18248"/>
    </ligandPart>
</feature>
<accession>A0A4Y8Q111</accession>
<evidence type="ECO:0000256" key="7">
    <source>
        <dbReference type="PIRSR" id="PIRSR000025-2"/>
    </source>
</evidence>
<evidence type="ECO:0000256" key="4">
    <source>
        <dbReference type="ARBA" id="ARBA00022982"/>
    </source>
</evidence>
<feature type="chain" id="PRO_5021244095" evidence="8">
    <location>
        <begin position="26"/>
        <end position="121"/>
    </location>
</feature>
<evidence type="ECO:0000256" key="5">
    <source>
        <dbReference type="ARBA" id="ARBA00023004"/>
    </source>
</evidence>
<dbReference type="AlphaFoldDB" id="A0A4Y8Q111"/>
<feature type="binding site" description="axial binding residue" evidence="7">
    <location>
        <position position="63"/>
    </location>
    <ligand>
        <name>heme c</name>
        <dbReference type="ChEBI" id="CHEBI:61717"/>
    </ligand>
    <ligandPart>
        <name>Fe</name>
        <dbReference type="ChEBI" id="CHEBI:18248"/>
    </ligandPart>
</feature>
<keyword evidence="1" id="KW-0813">Transport</keyword>
<gene>
    <name evidence="10" type="ORF">B5M42_14910</name>
</gene>
<protein>
    <submittedName>
        <fullName evidence="10">Cytochrome C</fullName>
    </submittedName>
</protein>
<comment type="PTM">
    <text evidence="6">Binds 1 heme c group covalently per subunit.</text>
</comment>
<feature type="binding site" description="covalent" evidence="6">
    <location>
        <position position="62"/>
    </location>
    <ligand>
        <name>heme c</name>
        <dbReference type="ChEBI" id="CHEBI:61717"/>
    </ligand>
</feature>
<keyword evidence="2 6" id="KW-0349">Heme</keyword>
<keyword evidence="11" id="KW-1185">Reference proteome</keyword>
<evidence type="ECO:0000313" key="10">
    <source>
        <dbReference type="EMBL" id="TFE86377.1"/>
    </source>
</evidence>
<dbReference type="GO" id="GO:0016020">
    <property type="term" value="C:membrane"/>
    <property type="evidence" value="ECO:0007669"/>
    <property type="project" value="InterPro"/>
</dbReference>
<organism evidence="10 11">
    <name type="scientific">Paenibacillus athensensis</name>
    <dbReference type="NCBI Taxonomy" id="1967502"/>
    <lineage>
        <taxon>Bacteria</taxon>
        <taxon>Bacillati</taxon>
        <taxon>Bacillota</taxon>
        <taxon>Bacilli</taxon>
        <taxon>Bacillales</taxon>
        <taxon>Paenibacillaceae</taxon>
        <taxon>Paenibacillus</taxon>
    </lineage>
</organism>
<dbReference type="InterPro" id="IPR012218">
    <property type="entry name" value="Cyt_c_BACSU-c550-type"/>
</dbReference>
<evidence type="ECO:0000259" key="9">
    <source>
        <dbReference type="PROSITE" id="PS51007"/>
    </source>
</evidence>
<evidence type="ECO:0000256" key="6">
    <source>
        <dbReference type="PIRSR" id="PIRSR000025-1"/>
    </source>
</evidence>
<keyword evidence="5 7" id="KW-0408">Iron</keyword>
<dbReference type="Pfam" id="PF13442">
    <property type="entry name" value="Cytochrome_CBB3"/>
    <property type="match status" value="1"/>
</dbReference>
<dbReference type="OrthoDB" id="7933886at2"/>
<feature type="domain" description="Cytochrome c" evidence="9">
    <location>
        <begin position="46"/>
        <end position="121"/>
    </location>
</feature>
<dbReference type="InterPro" id="IPR036909">
    <property type="entry name" value="Cyt_c-like_dom_sf"/>
</dbReference>
<dbReference type="SUPFAM" id="SSF46626">
    <property type="entry name" value="Cytochrome c"/>
    <property type="match status" value="1"/>
</dbReference>
<keyword evidence="8" id="KW-0732">Signal</keyword>
<feature type="binding site" description="covalent" evidence="6">
    <location>
        <position position="59"/>
    </location>
    <ligand>
        <name>heme c</name>
        <dbReference type="ChEBI" id="CHEBI:61717"/>
    </ligand>
</feature>
<evidence type="ECO:0000313" key="11">
    <source>
        <dbReference type="Proteomes" id="UP000298246"/>
    </source>
</evidence>
<dbReference type="InterPro" id="IPR009056">
    <property type="entry name" value="Cyt_c-like_dom"/>
</dbReference>